<protein>
    <submittedName>
        <fullName evidence="14">Uncharacterized protein</fullName>
    </submittedName>
</protein>
<keyword evidence="4 12" id="KW-0894">Sodium channel</keyword>
<feature type="transmembrane region" description="Helical" evidence="13">
    <location>
        <begin position="110"/>
        <end position="135"/>
    </location>
</feature>
<dbReference type="AlphaFoldDB" id="A0A1V9Y137"/>
<keyword evidence="10 12" id="KW-0739">Sodium transport</keyword>
<evidence type="ECO:0000256" key="2">
    <source>
        <dbReference type="ARBA" id="ARBA00007193"/>
    </source>
</evidence>
<dbReference type="OrthoDB" id="6412422at2759"/>
<keyword evidence="5 12" id="KW-0812">Transmembrane</keyword>
<evidence type="ECO:0000256" key="9">
    <source>
        <dbReference type="ARBA" id="ARBA00023136"/>
    </source>
</evidence>
<comment type="subcellular location">
    <subcellularLocation>
        <location evidence="1">Membrane</location>
        <topology evidence="1">Multi-pass membrane protein</topology>
    </subcellularLocation>
</comment>
<evidence type="ECO:0000256" key="5">
    <source>
        <dbReference type="ARBA" id="ARBA00022692"/>
    </source>
</evidence>
<dbReference type="GO" id="GO:0016020">
    <property type="term" value="C:membrane"/>
    <property type="evidence" value="ECO:0007669"/>
    <property type="project" value="UniProtKB-SubCell"/>
</dbReference>
<keyword evidence="15" id="KW-1185">Reference proteome</keyword>
<keyword evidence="8 12" id="KW-0406">Ion transport</keyword>
<dbReference type="Pfam" id="PF00858">
    <property type="entry name" value="ASC"/>
    <property type="match status" value="1"/>
</dbReference>
<sequence>MVDNHELWSSFDHGNNIYTTRVEVLSERRLASKGSSHTGKANLRQRPLRMYRVSPVKSAHPPKNNGAIKEIGSVLTMATPRPISRRSTASATARHLVELAAKKKALISRIIWIFVVLACVTGCLGQVFTFLEIFWSDVVLENGGFREHFYHHQYSNCFAYNAEWSGSGLGEKERARQIDIEFTLFLEPKEYLNTKEIPSAQIVFHHPETIPDPQENGIPVRSGYAHTFTLRHLITRRLMHPYWTDCKNYDMVRRDRYIMQMTKSVQLERQLTRKPRRVYRRPRFIVVFPGSCHAILSDTNQQN</sequence>
<name>A0A1V9Y137_9ACAR</name>
<evidence type="ECO:0000256" key="3">
    <source>
        <dbReference type="ARBA" id="ARBA00022448"/>
    </source>
</evidence>
<evidence type="ECO:0000256" key="12">
    <source>
        <dbReference type="RuleBase" id="RU000679"/>
    </source>
</evidence>
<evidence type="ECO:0000256" key="6">
    <source>
        <dbReference type="ARBA" id="ARBA00022989"/>
    </source>
</evidence>
<evidence type="ECO:0000256" key="7">
    <source>
        <dbReference type="ARBA" id="ARBA00023053"/>
    </source>
</evidence>
<reference evidence="14 15" key="1">
    <citation type="journal article" date="2017" name="Gigascience">
        <title>Draft genome of the honey bee ectoparasitic mite, Tropilaelaps mercedesae, is shaped by the parasitic life history.</title>
        <authorList>
            <person name="Dong X."/>
            <person name="Armstrong S.D."/>
            <person name="Xia D."/>
            <person name="Makepeace B.L."/>
            <person name="Darby A.C."/>
            <person name="Kadowaki T."/>
        </authorList>
    </citation>
    <scope>NUCLEOTIDE SEQUENCE [LARGE SCALE GENOMIC DNA]</scope>
    <source>
        <strain evidence="14">Wuxi-XJTLU</strain>
    </source>
</reference>
<proteinExistence type="inferred from homology"/>
<dbReference type="InterPro" id="IPR001873">
    <property type="entry name" value="ENaC"/>
</dbReference>
<evidence type="ECO:0000256" key="1">
    <source>
        <dbReference type="ARBA" id="ARBA00004141"/>
    </source>
</evidence>
<evidence type="ECO:0000313" key="15">
    <source>
        <dbReference type="Proteomes" id="UP000192247"/>
    </source>
</evidence>
<evidence type="ECO:0000256" key="11">
    <source>
        <dbReference type="ARBA" id="ARBA00023303"/>
    </source>
</evidence>
<keyword evidence="3 12" id="KW-0813">Transport</keyword>
<keyword evidence="7" id="KW-0915">Sodium</keyword>
<organism evidence="14 15">
    <name type="scientific">Tropilaelaps mercedesae</name>
    <dbReference type="NCBI Taxonomy" id="418985"/>
    <lineage>
        <taxon>Eukaryota</taxon>
        <taxon>Metazoa</taxon>
        <taxon>Ecdysozoa</taxon>
        <taxon>Arthropoda</taxon>
        <taxon>Chelicerata</taxon>
        <taxon>Arachnida</taxon>
        <taxon>Acari</taxon>
        <taxon>Parasitiformes</taxon>
        <taxon>Mesostigmata</taxon>
        <taxon>Gamasina</taxon>
        <taxon>Dermanyssoidea</taxon>
        <taxon>Laelapidae</taxon>
        <taxon>Tropilaelaps</taxon>
    </lineage>
</organism>
<evidence type="ECO:0000256" key="13">
    <source>
        <dbReference type="SAM" id="Phobius"/>
    </source>
</evidence>
<keyword evidence="9 13" id="KW-0472">Membrane</keyword>
<comment type="similarity">
    <text evidence="2 12">Belongs to the amiloride-sensitive sodium channel (TC 1.A.6) family.</text>
</comment>
<evidence type="ECO:0000313" key="14">
    <source>
        <dbReference type="EMBL" id="OQR79449.1"/>
    </source>
</evidence>
<evidence type="ECO:0000256" key="4">
    <source>
        <dbReference type="ARBA" id="ARBA00022461"/>
    </source>
</evidence>
<comment type="caution">
    <text evidence="14">The sequence shown here is derived from an EMBL/GenBank/DDBJ whole genome shotgun (WGS) entry which is preliminary data.</text>
</comment>
<dbReference type="EMBL" id="MNPL01001105">
    <property type="protein sequence ID" value="OQR79449.1"/>
    <property type="molecule type" value="Genomic_DNA"/>
</dbReference>
<evidence type="ECO:0000256" key="8">
    <source>
        <dbReference type="ARBA" id="ARBA00023065"/>
    </source>
</evidence>
<gene>
    <name evidence="14" type="ORF">BIW11_02552</name>
</gene>
<dbReference type="Gene3D" id="2.60.470.10">
    <property type="entry name" value="Acid-sensing ion channels like domains"/>
    <property type="match status" value="1"/>
</dbReference>
<keyword evidence="11 12" id="KW-0407">Ion channel</keyword>
<dbReference type="GO" id="GO:0005272">
    <property type="term" value="F:sodium channel activity"/>
    <property type="evidence" value="ECO:0007669"/>
    <property type="project" value="UniProtKB-KW"/>
</dbReference>
<dbReference type="InParanoid" id="A0A1V9Y137"/>
<accession>A0A1V9Y137</accession>
<dbReference type="Proteomes" id="UP000192247">
    <property type="component" value="Unassembled WGS sequence"/>
</dbReference>
<evidence type="ECO:0000256" key="10">
    <source>
        <dbReference type="ARBA" id="ARBA00023201"/>
    </source>
</evidence>
<keyword evidence="6 13" id="KW-1133">Transmembrane helix</keyword>